<feature type="compositionally biased region" description="Low complexity" evidence="1">
    <location>
        <begin position="482"/>
        <end position="498"/>
    </location>
</feature>
<gene>
    <name evidence="3" type="primary">LDB19</name>
    <name evidence="3" type="ORF">CAAN4_D04984</name>
</gene>
<organism evidence="3 4">
    <name type="scientific">[Candida] anglica</name>
    <dbReference type="NCBI Taxonomy" id="148631"/>
    <lineage>
        <taxon>Eukaryota</taxon>
        <taxon>Fungi</taxon>
        <taxon>Dikarya</taxon>
        <taxon>Ascomycota</taxon>
        <taxon>Saccharomycotina</taxon>
        <taxon>Pichiomycetes</taxon>
        <taxon>Debaryomycetaceae</taxon>
        <taxon>Kurtzmaniella</taxon>
    </lineage>
</organism>
<proteinExistence type="predicted"/>
<sequence>MAILSRVLHHDKREKSPGTSAAVTTPQAGTSSSSFSPLTPYSSPSTHSLHTSKSSPNASSQSKVSLAIKLESPPIILYGPAQESTGSIVSGLLLLEVDPKQGSSTLSPSTSRTPPSGVSTPITSHSSIGAVPDRPSTPTYEESTASSVSLDTVTLSLVQTVRYTRPFVVSSSSVASCKSCAVQNNVLARWDVVTHTTAIQPGSHAYPFSHLLPGSLPASSKLGSYHSTSYIKYELIAEANGNKQEVARVSLPLNIARSILRGPDRNSLRVFPPTEVTASAVLPNVVYPKSSFPIGLKLDNVVNERGDRRWRMRKLTWRIEESVKVRAAVCEKHESKLKAFEETQKRVNLHRELKTGGSGAAGSSGSGGSSGENKGSLHHSTIQTNTLFSISPSAQQALQQRQQDEAAEAAAAAIEARVRANVDIEPEREVENTNLEEAFLEDFGSALPSTNSTSTTTPSNNTGESRPPRETTSATPSPNIHSPGSVTSTGSVGSNSSTANPQQASPIDLTESIYLEEIRTVNHGEIKSGWKSDFSGKGRIELQAEISAINLSSGLLRHVTKKTSREPSNTSQKDHDREGLRNGATIACDIEDPNLGIYVNHTLVVEVVIAEELLQSAEKRAGTPNSLRPVTSVASQHSVDSPGLHPVSSTVSTNSLSASMASNTQPGVPSGAARVLRMQFKLPFTERSGLGIAWDDEVPPTYEDVRTLSPPTYTDSASNTPLGTPIIGDITPLSSAAFAAPRSTPGVIYGIGNTPVVGNFGISRGAHASIDSMVELDDRIQELTL</sequence>
<feature type="compositionally biased region" description="Gly residues" evidence="1">
    <location>
        <begin position="356"/>
        <end position="370"/>
    </location>
</feature>
<feature type="compositionally biased region" description="Low complexity" evidence="1">
    <location>
        <begin position="448"/>
        <end position="462"/>
    </location>
</feature>
<dbReference type="Gene3D" id="2.60.40.640">
    <property type="match status" value="1"/>
</dbReference>
<dbReference type="Proteomes" id="UP001497600">
    <property type="component" value="Chromosome D"/>
</dbReference>
<accession>A0ABP0EAI9</accession>
<dbReference type="InterPro" id="IPR014752">
    <property type="entry name" value="Arrestin-like_C"/>
</dbReference>
<dbReference type="EMBL" id="OZ004256">
    <property type="protein sequence ID" value="CAK7903527.1"/>
    <property type="molecule type" value="Genomic_DNA"/>
</dbReference>
<feature type="compositionally biased region" description="Low complexity" evidence="1">
    <location>
        <begin position="30"/>
        <end position="60"/>
    </location>
</feature>
<feature type="compositionally biased region" description="Polar residues" evidence="1">
    <location>
        <begin position="470"/>
        <end position="480"/>
    </location>
</feature>
<evidence type="ECO:0000313" key="4">
    <source>
        <dbReference type="Proteomes" id="UP001497600"/>
    </source>
</evidence>
<feature type="region of interest" description="Disordered" evidence="1">
    <location>
        <begin position="100"/>
        <end position="145"/>
    </location>
</feature>
<protein>
    <submittedName>
        <fullName evidence="3">Protein Ldb19p</fullName>
    </submittedName>
</protein>
<feature type="region of interest" description="Disordered" evidence="1">
    <location>
        <begin position="559"/>
        <end position="580"/>
    </location>
</feature>
<name>A0ABP0EAI9_9ASCO</name>
<keyword evidence="4" id="KW-1185">Reference proteome</keyword>
<feature type="region of interest" description="Disordered" evidence="1">
    <location>
        <begin position="444"/>
        <end position="505"/>
    </location>
</feature>
<dbReference type="InterPro" id="IPR024391">
    <property type="entry name" value="LDB19_N"/>
</dbReference>
<feature type="domain" description="LDB19 N-terminal" evidence="2">
    <location>
        <begin position="153"/>
        <end position="336"/>
    </location>
</feature>
<feature type="compositionally biased region" description="Polar residues" evidence="1">
    <location>
        <begin position="17"/>
        <end position="29"/>
    </location>
</feature>
<feature type="region of interest" description="Disordered" evidence="1">
    <location>
        <begin position="620"/>
        <end position="652"/>
    </location>
</feature>
<evidence type="ECO:0000313" key="3">
    <source>
        <dbReference type="EMBL" id="CAK7903527.1"/>
    </source>
</evidence>
<feature type="compositionally biased region" description="Polar residues" evidence="1">
    <location>
        <begin position="623"/>
        <end position="639"/>
    </location>
</feature>
<feature type="region of interest" description="Disordered" evidence="1">
    <location>
        <begin position="353"/>
        <end position="378"/>
    </location>
</feature>
<dbReference type="Pfam" id="PF13002">
    <property type="entry name" value="LDB19"/>
    <property type="match status" value="1"/>
</dbReference>
<evidence type="ECO:0000259" key="2">
    <source>
        <dbReference type="Pfam" id="PF13002"/>
    </source>
</evidence>
<evidence type="ECO:0000256" key="1">
    <source>
        <dbReference type="SAM" id="MobiDB-lite"/>
    </source>
</evidence>
<reference evidence="3 4" key="1">
    <citation type="submission" date="2024-01" db="EMBL/GenBank/DDBJ databases">
        <authorList>
            <consortium name="Genoscope - CEA"/>
            <person name="William W."/>
        </authorList>
    </citation>
    <scope>NUCLEOTIDE SEQUENCE [LARGE SCALE GENOMIC DNA]</scope>
    <source>
        <strain evidence="3 4">29B2s-10</strain>
    </source>
</reference>
<feature type="region of interest" description="Disordered" evidence="1">
    <location>
        <begin position="1"/>
        <end position="60"/>
    </location>
</feature>
<feature type="compositionally biased region" description="Low complexity" evidence="1">
    <location>
        <begin position="103"/>
        <end position="121"/>
    </location>
</feature>